<sequence>MSGGDGKGHNSGAHSTGGVNGTSGKGGPGGHGDGTSWSSERGDGPSKVGGNGNGGGQKGNNGGNTPGRMRAPTAADIAAQYNSFGGTQITAAQVSNIREDGFGGYMADIQGASHTVASETGSKTSNTLSGFTGVPLHNGKPASGGGKNTGS</sequence>
<feature type="region of interest" description="Disordered" evidence="1">
    <location>
        <begin position="1"/>
        <end position="74"/>
    </location>
</feature>
<evidence type="ECO:0000313" key="2">
    <source>
        <dbReference type="EMBL" id="EBS9878420.1"/>
    </source>
</evidence>
<gene>
    <name evidence="2" type="ORF">CEJ02_22630</name>
</gene>
<feature type="compositionally biased region" description="Gly residues" evidence="1">
    <location>
        <begin position="47"/>
        <end position="65"/>
    </location>
</feature>
<feature type="region of interest" description="Disordered" evidence="1">
    <location>
        <begin position="116"/>
        <end position="151"/>
    </location>
</feature>
<feature type="compositionally biased region" description="Gly residues" evidence="1">
    <location>
        <begin position="18"/>
        <end position="33"/>
    </location>
</feature>
<evidence type="ECO:0000256" key="1">
    <source>
        <dbReference type="SAM" id="MobiDB-lite"/>
    </source>
</evidence>
<accession>A0A5V1AC65</accession>
<proteinExistence type="predicted"/>
<organism evidence="2">
    <name type="scientific">Salmonella enterica</name>
    <name type="common">Salmonella choleraesuis</name>
    <dbReference type="NCBI Taxonomy" id="28901"/>
    <lineage>
        <taxon>Bacteria</taxon>
        <taxon>Pseudomonadati</taxon>
        <taxon>Pseudomonadota</taxon>
        <taxon>Gammaproteobacteria</taxon>
        <taxon>Enterobacterales</taxon>
        <taxon>Enterobacteriaceae</taxon>
        <taxon>Salmonella</taxon>
    </lineage>
</organism>
<dbReference type="AlphaFoldDB" id="A0A5V1AC65"/>
<reference evidence="2" key="1">
    <citation type="submission" date="2018-07" db="EMBL/GenBank/DDBJ databases">
        <authorList>
            <consortium name="GenomeTrakr network: Whole genome sequencing for foodborne pathogen traceback"/>
        </authorList>
    </citation>
    <scope>NUCLEOTIDE SEQUENCE</scope>
    <source>
        <strain evidence="2">CFSAN065048</strain>
    </source>
</reference>
<protein>
    <submittedName>
        <fullName evidence="2">Uncharacterized protein</fullName>
    </submittedName>
</protein>
<dbReference type="EMBL" id="AAGXGX010000028">
    <property type="protein sequence ID" value="EBS9878420.1"/>
    <property type="molecule type" value="Genomic_DNA"/>
</dbReference>
<feature type="non-terminal residue" evidence="2">
    <location>
        <position position="151"/>
    </location>
</feature>
<feature type="compositionally biased region" description="Gly residues" evidence="1">
    <location>
        <begin position="142"/>
        <end position="151"/>
    </location>
</feature>
<name>A0A5V1AC65_SALER</name>
<feature type="compositionally biased region" description="Polar residues" evidence="1">
    <location>
        <begin position="116"/>
        <end position="130"/>
    </location>
</feature>
<comment type="caution">
    <text evidence="2">The sequence shown here is derived from an EMBL/GenBank/DDBJ whole genome shotgun (WGS) entry which is preliminary data.</text>
</comment>